<sequence length="296" mass="33194">MKAIIPLLAGAAALPAQTPLAEAALIQDGRADKVWIEAASERTIRYREKAESLNRTDVPTREVAVTFFTPAEFTTAIDLYQNRQYEEAKAAFATAREKYAFVEDVPGNYSTLAGFYEIECARKLGQYEEMETLFAKFQPEPLRDATHKLQIRLYPLYNALRTDDWSRLQGLCEEYDEREVPGGLRAQIEYCRGMALDGQGQLEDALIAFNKAFVADYTASEVLTRKAALACLAIYQKHPDVELARKLHGKPEEDPNSKGAGLLLEAAALAEMWNKALGRGEALPPEYQEFLKYKKA</sequence>
<name>A0A934RJ32_9BACT</name>
<evidence type="ECO:0008006" key="3">
    <source>
        <dbReference type="Google" id="ProtNLM"/>
    </source>
</evidence>
<dbReference type="EMBL" id="JAENIO010000001">
    <property type="protein sequence ID" value="MBK1832567.1"/>
    <property type="molecule type" value="Genomic_DNA"/>
</dbReference>
<dbReference type="Gene3D" id="1.25.40.10">
    <property type="entry name" value="Tetratricopeptide repeat domain"/>
    <property type="match status" value="1"/>
</dbReference>
<dbReference type="InterPro" id="IPR011990">
    <property type="entry name" value="TPR-like_helical_dom_sf"/>
</dbReference>
<accession>A0A934RJ32</accession>
<comment type="caution">
    <text evidence="1">The sequence shown here is derived from an EMBL/GenBank/DDBJ whole genome shotgun (WGS) entry which is preliminary data.</text>
</comment>
<proteinExistence type="predicted"/>
<reference evidence="1" key="1">
    <citation type="submission" date="2021-01" db="EMBL/GenBank/DDBJ databases">
        <title>Modified the classification status of verrucomicrobia.</title>
        <authorList>
            <person name="Feng X."/>
        </authorList>
    </citation>
    <scope>NUCLEOTIDE SEQUENCE</scope>
    <source>
        <strain evidence="1">KCTC 12986</strain>
    </source>
</reference>
<evidence type="ECO:0000313" key="2">
    <source>
        <dbReference type="Proteomes" id="UP000604083"/>
    </source>
</evidence>
<keyword evidence="2" id="KW-1185">Reference proteome</keyword>
<dbReference type="SUPFAM" id="SSF48452">
    <property type="entry name" value="TPR-like"/>
    <property type="match status" value="1"/>
</dbReference>
<evidence type="ECO:0000313" key="1">
    <source>
        <dbReference type="EMBL" id="MBK1832567.1"/>
    </source>
</evidence>
<protein>
    <recommendedName>
        <fullName evidence="3">Tetratricopeptide repeat protein</fullName>
    </recommendedName>
</protein>
<gene>
    <name evidence="1" type="ORF">JIN78_00725</name>
</gene>
<dbReference type="AlphaFoldDB" id="A0A934RJ32"/>
<dbReference type="RefSeq" id="WP_200389999.1">
    <property type="nucleotide sequence ID" value="NZ_JAENIO010000001.1"/>
</dbReference>
<dbReference type="Proteomes" id="UP000604083">
    <property type="component" value="Unassembled WGS sequence"/>
</dbReference>
<organism evidence="1 2">
    <name type="scientific">Roseibacillus ishigakijimensis</name>
    <dbReference type="NCBI Taxonomy" id="454146"/>
    <lineage>
        <taxon>Bacteria</taxon>
        <taxon>Pseudomonadati</taxon>
        <taxon>Verrucomicrobiota</taxon>
        <taxon>Verrucomicrobiia</taxon>
        <taxon>Verrucomicrobiales</taxon>
        <taxon>Verrucomicrobiaceae</taxon>
        <taxon>Roseibacillus</taxon>
    </lineage>
</organism>